<gene>
    <name evidence="1" type="ORF">ERS013201_02334</name>
</gene>
<dbReference type="EMBL" id="CWQJ01000014">
    <property type="protein sequence ID" value="CSC32174.1"/>
    <property type="molecule type" value="Genomic_DNA"/>
</dbReference>
<evidence type="ECO:0000313" key="1">
    <source>
        <dbReference type="EMBL" id="CSC32174.1"/>
    </source>
</evidence>
<organism evidence="1 2">
    <name type="scientific">Vibrio cholerae</name>
    <dbReference type="NCBI Taxonomy" id="666"/>
    <lineage>
        <taxon>Bacteria</taxon>
        <taxon>Pseudomonadati</taxon>
        <taxon>Pseudomonadota</taxon>
        <taxon>Gammaproteobacteria</taxon>
        <taxon>Vibrionales</taxon>
        <taxon>Vibrionaceae</taxon>
        <taxon>Vibrio</taxon>
    </lineage>
</organism>
<name>A0A655Y901_VIBCL</name>
<dbReference type="Proteomes" id="UP000046067">
    <property type="component" value="Unassembled WGS sequence"/>
</dbReference>
<accession>A0A655Y901</accession>
<dbReference type="AlphaFoldDB" id="A0A655Y901"/>
<evidence type="ECO:0000313" key="2">
    <source>
        <dbReference type="Proteomes" id="UP000046067"/>
    </source>
</evidence>
<reference evidence="1 2" key="1">
    <citation type="submission" date="2015-07" db="EMBL/GenBank/DDBJ databases">
        <authorList>
            <consortium name="Pathogen Informatics"/>
        </authorList>
    </citation>
    <scope>NUCLEOTIDE SEQUENCE [LARGE SCALE GENOMIC DNA]</scope>
    <source>
        <strain evidence="1 2">A325</strain>
    </source>
</reference>
<sequence length="120" mass="13608">MILEFLVSRLLSSLRLNPQSFSLGDKTLVTTHLPAYWCRVAHFLSLLSCNNCKIIGDETCLNWCDLVFVLLKLRVIDKILGLFDKFSSHAQNTLPAIAGNLTQSVRYEMKETTCLQQPMC</sequence>
<proteinExistence type="predicted"/>
<protein>
    <submittedName>
        <fullName evidence="1">Uncharacterized protein</fullName>
    </submittedName>
</protein>